<dbReference type="CAZy" id="GT2">
    <property type="family name" value="Glycosyltransferase Family 2"/>
</dbReference>
<dbReference type="PANTHER" id="PTHR43630">
    <property type="entry name" value="POLY-BETA-1,6-N-ACETYL-D-GLUCOSAMINE SYNTHASE"/>
    <property type="match status" value="1"/>
</dbReference>
<evidence type="ECO:0000256" key="4">
    <source>
        <dbReference type="SAM" id="MobiDB-lite"/>
    </source>
</evidence>
<keyword evidence="6" id="KW-1185">Reference proteome</keyword>
<dbReference type="HOGENOM" id="CLU_046109_2_0_11"/>
<evidence type="ECO:0000256" key="3">
    <source>
        <dbReference type="ARBA" id="ARBA00022679"/>
    </source>
</evidence>
<comment type="similarity">
    <text evidence="1">Belongs to the glycosyltransferase 2 family.</text>
</comment>
<reference evidence="5 6" key="1">
    <citation type="journal article" date="2007" name="Genome Res.">
        <title>Genome characteristics of facultatively symbiotic Frankia sp. strains reflect host range and host plant biogeography.</title>
        <authorList>
            <person name="Normand P."/>
            <person name="Lapierre P."/>
            <person name="Tisa L.S."/>
            <person name="Gogarten J.P."/>
            <person name="Alloisio N."/>
            <person name="Bagnarol E."/>
            <person name="Bassi C.A."/>
            <person name="Berry A.M."/>
            <person name="Bickhart D.M."/>
            <person name="Choisne N."/>
            <person name="Couloux A."/>
            <person name="Cournoyer B."/>
            <person name="Cruveiller S."/>
            <person name="Daubin V."/>
            <person name="Demange N."/>
            <person name="Francino M.P."/>
            <person name="Goltsman E."/>
            <person name="Huang Y."/>
            <person name="Kopp O.R."/>
            <person name="Labarre L."/>
            <person name="Lapidus A."/>
            <person name="Lavire C."/>
            <person name="Marechal J."/>
            <person name="Martinez M."/>
            <person name="Mastronunzio J.E."/>
            <person name="Mullin B.C."/>
            <person name="Niemann J."/>
            <person name="Pujic P."/>
            <person name="Rawnsley T."/>
            <person name="Rouy Z."/>
            <person name="Schenowitz C."/>
            <person name="Sellstedt A."/>
            <person name="Tavares F."/>
            <person name="Tomkins J.P."/>
            <person name="Vallenet D."/>
            <person name="Valverde C."/>
            <person name="Wall L.G."/>
            <person name="Wang Y."/>
            <person name="Medigue C."/>
            <person name="Benson D.R."/>
        </authorList>
    </citation>
    <scope>NUCLEOTIDE SEQUENCE [LARGE SCALE GENOMIC DNA]</scope>
    <source>
        <strain evidence="6">DSM 45818 / CECT 9043 / CcI3</strain>
    </source>
</reference>
<dbReference type="AlphaFoldDB" id="Q2J5Z4"/>
<sequence>MRVGSRCAQARRGSIRFRGTTLARCGCHGCAASWRHGVNGAVPQRTEPLVVADRRNATVTAMTGVRTIGRGAAVAALGATTVYGHVLYPIYIGLRSRGLESTAPPDPEIWPGLSVVVSAYRESAVIGAKLDELTRADYPGPMEIIVVADDPETAEASRRPGVRVLSSGERLGKARAVNRGVAAATHELVVLTDANAVLAPGALRAAARHFTDETVGAVAGEKQVDDPDGAQGFYWKFESWLKRRESATGATIGVVGEMLAFRRQAFRPLPADVAVDDAWLALDILEGGLRVVYEPEAYSIESSSPDYSAEWERRTRIVAGNLDMLWRRRAALVPGALPVTPQLWGHRLVRSSFGPLAQVVLVGLALPAARRSWIARLFLAGNAVGAVSTAALLTGRTPPGPTRLVAQVFFLQAVALGGVRRFVARDRPAVWPKPERPAVASATSPAPPGSVLPPGQTTPPGPPTELAPAGN</sequence>
<name>Q2J5Z4_FRACC</name>
<evidence type="ECO:0000256" key="1">
    <source>
        <dbReference type="ARBA" id="ARBA00006739"/>
    </source>
</evidence>
<dbReference type="Proteomes" id="UP000001937">
    <property type="component" value="Chromosome"/>
</dbReference>
<organism evidence="5 6">
    <name type="scientific">Frankia casuarinae (strain DSM 45818 / CECT 9043 / HFP020203 / CcI3)</name>
    <dbReference type="NCBI Taxonomy" id="106370"/>
    <lineage>
        <taxon>Bacteria</taxon>
        <taxon>Bacillati</taxon>
        <taxon>Actinomycetota</taxon>
        <taxon>Actinomycetes</taxon>
        <taxon>Frankiales</taxon>
        <taxon>Frankiaceae</taxon>
        <taxon>Frankia</taxon>
    </lineage>
</organism>
<dbReference type="SUPFAM" id="SSF53448">
    <property type="entry name" value="Nucleotide-diphospho-sugar transferases"/>
    <property type="match status" value="1"/>
</dbReference>
<dbReference type="Gene3D" id="3.90.550.10">
    <property type="entry name" value="Spore Coat Polysaccharide Biosynthesis Protein SpsA, Chain A"/>
    <property type="match status" value="1"/>
</dbReference>
<dbReference type="GO" id="GO:0016757">
    <property type="term" value="F:glycosyltransferase activity"/>
    <property type="evidence" value="ECO:0007669"/>
    <property type="project" value="UniProtKB-KW"/>
</dbReference>
<dbReference type="KEGG" id="fra:Francci3_3948"/>
<keyword evidence="2" id="KW-0328">Glycosyltransferase</keyword>
<accession>Q2J5Z4</accession>
<dbReference type="STRING" id="106370.Francci3_3948"/>
<keyword evidence="3 5" id="KW-0808">Transferase</keyword>
<dbReference type="eggNOG" id="COG1215">
    <property type="taxonomic scope" value="Bacteria"/>
</dbReference>
<protein>
    <submittedName>
        <fullName evidence="5">Glycosyl transferase, family 2</fullName>
    </submittedName>
</protein>
<gene>
    <name evidence="5" type="ordered locus">Francci3_3948</name>
</gene>
<dbReference type="PANTHER" id="PTHR43630:SF1">
    <property type="entry name" value="POLY-BETA-1,6-N-ACETYL-D-GLUCOSAMINE SYNTHASE"/>
    <property type="match status" value="1"/>
</dbReference>
<evidence type="ECO:0000313" key="6">
    <source>
        <dbReference type="Proteomes" id="UP000001937"/>
    </source>
</evidence>
<evidence type="ECO:0000313" key="5">
    <source>
        <dbReference type="EMBL" id="ABD13298.1"/>
    </source>
</evidence>
<feature type="compositionally biased region" description="Pro residues" evidence="4">
    <location>
        <begin position="445"/>
        <end position="465"/>
    </location>
</feature>
<dbReference type="InterPro" id="IPR029044">
    <property type="entry name" value="Nucleotide-diphossugar_trans"/>
</dbReference>
<dbReference type="EMBL" id="CP000249">
    <property type="protein sequence ID" value="ABD13298.1"/>
    <property type="molecule type" value="Genomic_DNA"/>
</dbReference>
<dbReference type="Pfam" id="PF13641">
    <property type="entry name" value="Glyco_tranf_2_3"/>
    <property type="match status" value="1"/>
</dbReference>
<proteinExistence type="inferred from homology"/>
<feature type="region of interest" description="Disordered" evidence="4">
    <location>
        <begin position="433"/>
        <end position="471"/>
    </location>
</feature>
<dbReference type="CDD" id="cd06439">
    <property type="entry name" value="CESA_like_1"/>
    <property type="match status" value="1"/>
</dbReference>
<evidence type="ECO:0000256" key="2">
    <source>
        <dbReference type="ARBA" id="ARBA00022676"/>
    </source>
</evidence>